<evidence type="ECO:0000256" key="1">
    <source>
        <dbReference type="SAM" id="Phobius"/>
    </source>
</evidence>
<reference evidence="2" key="1">
    <citation type="submission" date="2020-07" db="EMBL/GenBank/DDBJ databases">
        <title>Clarias magur genome sequencing, assembly and annotation.</title>
        <authorList>
            <person name="Kushwaha B."/>
            <person name="Kumar R."/>
            <person name="Das P."/>
            <person name="Joshi C.G."/>
            <person name="Kumar D."/>
            <person name="Nagpure N.S."/>
            <person name="Pandey M."/>
            <person name="Agarwal S."/>
            <person name="Srivastava S."/>
            <person name="Singh M."/>
            <person name="Sahoo L."/>
            <person name="Jayasankar P."/>
            <person name="Meher P.K."/>
            <person name="Koringa P.G."/>
            <person name="Iquebal M.A."/>
            <person name="Das S.P."/>
            <person name="Bit A."/>
            <person name="Patnaik S."/>
            <person name="Patel N."/>
            <person name="Shah T.M."/>
            <person name="Hinsu A."/>
            <person name="Jena J.K."/>
        </authorList>
    </citation>
    <scope>NUCLEOTIDE SEQUENCE</scope>
    <source>
        <strain evidence="2">CIFAMagur01</strain>
        <tissue evidence="2">Testis</tissue>
    </source>
</reference>
<feature type="transmembrane region" description="Helical" evidence="1">
    <location>
        <begin position="31"/>
        <end position="59"/>
    </location>
</feature>
<dbReference type="OrthoDB" id="10044919at2759"/>
<keyword evidence="1" id="KW-1133">Transmembrane helix</keyword>
<dbReference type="SUPFAM" id="SSF81321">
    <property type="entry name" value="Family A G protein-coupled receptor-like"/>
    <property type="match status" value="1"/>
</dbReference>
<gene>
    <name evidence="2" type="primary">mtnr1ba</name>
    <name evidence="2" type="ORF">DAT39_011698</name>
</gene>
<accession>A0A8J4TII9</accession>
<dbReference type="Proteomes" id="UP000727407">
    <property type="component" value="Unassembled WGS sequence"/>
</dbReference>
<evidence type="ECO:0000313" key="3">
    <source>
        <dbReference type="Proteomes" id="UP000727407"/>
    </source>
</evidence>
<keyword evidence="1" id="KW-0472">Membrane</keyword>
<keyword evidence="2" id="KW-0675">Receptor</keyword>
<keyword evidence="1" id="KW-0812">Transmembrane</keyword>
<dbReference type="EMBL" id="QNUK01000195">
    <property type="protein sequence ID" value="KAF5898571.1"/>
    <property type="molecule type" value="Genomic_DNA"/>
</dbReference>
<sequence length="67" mass="7018">MPEDAALISNRTGRAWDAEVLDGGASAGPTWQAAVLASVLIFTSVVDVLGNALVIVSVLRNRKLRNA</sequence>
<dbReference type="AlphaFoldDB" id="A0A8J4TII9"/>
<feature type="non-terminal residue" evidence="2">
    <location>
        <position position="67"/>
    </location>
</feature>
<dbReference type="Gene3D" id="1.20.1070.10">
    <property type="entry name" value="Rhodopsin 7-helix transmembrane proteins"/>
    <property type="match status" value="1"/>
</dbReference>
<name>A0A8J4TII9_CLAMG</name>
<evidence type="ECO:0000313" key="2">
    <source>
        <dbReference type="EMBL" id="KAF5898571.1"/>
    </source>
</evidence>
<proteinExistence type="predicted"/>
<protein>
    <submittedName>
        <fullName evidence="2">Melatonin receptor type 1B-A</fullName>
    </submittedName>
</protein>
<organism evidence="2 3">
    <name type="scientific">Clarias magur</name>
    <name type="common">Asian catfish</name>
    <name type="synonym">Macropteronotus magur</name>
    <dbReference type="NCBI Taxonomy" id="1594786"/>
    <lineage>
        <taxon>Eukaryota</taxon>
        <taxon>Metazoa</taxon>
        <taxon>Chordata</taxon>
        <taxon>Craniata</taxon>
        <taxon>Vertebrata</taxon>
        <taxon>Euteleostomi</taxon>
        <taxon>Actinopterygii</taxon>
        <taxon>Neopterygii</taxon>
        <taxon>Teleostei</taxon>
        <taxon>Ostariophysi</taxon>
        <taxon>Siluriformes</taxon>
        <taxon>Clariidae</taxon>
        <taxon>Clarias</taxon>
    </lineage>
</organism>
<comment type="caution">
    <text evidence="2">The sequence shown here is derived from an EMBL/GenBank/DDBJ whole genome shotgun (WGS) entry which is preliminary data.</text>
</comment>
<keyword evidence="3" id="KW-1185">Reference proteome</keyword>